<evidence type="ECO:0000313" key="1">
    <source>
        <dbReference type="EMBL" id="OPL20589.1"/>
    </source>
</evidence>
<dbReference type="Proteomes" id="UP000266721">
    <property type="component" value="Unassembled WGS sequence"/>
</dbReference>
<dbReference type="EMBL" id="KV604480">
    <property type="protein sequence ID" value="OPL20589.1"/>
    <property type="molecule type" value="Genomic_DNA"/>
</dbReference>
<organism evidence="1 2">
    <name type="scientific">Mytilus galloprovincialis</name>
    <name type="common">Mediterranean mussel</name>
    <dbReference type="NCBI Taxonomy" id="29158"/>
    <lineage>
        <taxon>Eukaryota</taxon>
        <taxon>Metazoa</taxon>
        <taxon>Spiralia</taxon>
        <taxon>Lophotrochozoa</taxon>
        <taxon>Mollusca</taxon>
        <taxon>Bivalvia</taxon>
        <taxon>Autobranchia</taxon>
        <taxon>Pteriomorphia</taxon>
        <taxon>Mytilida</taxon>
        <taxon>Mytiloidea</taxon>
        <taxon>Mytilidae</taxon>
        <taxon>Mytilinae</taxon>
        <taxon>Mytilus</taxon>
    </lineage>
</organism>
<name>A0A3R5WCM8_MYTGA</name>
<sequence>MHKSVSFPFQQSIRCGFQQGMTEKEFIWKTKNEAGNILKYNSAENKEEMSDFIIEFVKGQYPDEVEGVVREGIKTNFESFKAKKRREETGKQEEHNKKMAVYSRLKRKLNNRKKALKEKSSMPEKQKETVIQSMEIQYMSSEQTDSEDEGSFIVRPLPWRNAVIATCDCY</sequence>
<keyword evidence="2" id="KW-1185">Reference proteome</keyword>
<evidence type="ECO:0000313" key="2">
    <source>
        <dbReference type="Proteomes" id="UP000266721"/>
    </source>
</evidence>
<feature type="non-terminal residue" evidence="1">
    <location>
        <position position="1"/>
    </location>
</feature>
<gene>
    <name evidence="1" type="ORF">AM593_07367</name>
</gene>
<dbReference type="AlphaFoldDB" id="A0A3R5WCM8"/>
<reference evidence="1 2" key="1">
    <citation type="journal article" date="2016" name="PLoS ONE">
        <title>A First Insight into the Genome of the Filter-Feeder Mussel Mytilus galloprovincialis.</title>
        <authorList>
            <person name="Murgarella M."/>
            <person name="Puiu D."/>
            <person name="Novoa B."/>
            <person name="Figueras A."/>
            <person name="Posada D."/>
            <person name="Canchaya C."/>
        </authorList>
    </citation>
    <scope>NUCLEOTIDE SEQUENCE [LARGE SCALE GENOMIC DNA]</scope>
    <source>
        <tissue evidence="1">Muscle</tissue>
    </source>
</reference>
<proteinExistence type="predicted"/>
<accession>A0A3R5WCM8</accession>
<protein>
    <submittedName>
        <fullName evidence="1">Uncharacterized protein</fullName>
    </submittedName>
</protein>